<sequence length="657" mass="74055">MSGFEIAGVVLGVLPLIISAIENYEKIVDPVVTFRKYSKALQTFTTELNVQRDIFQNECIWILSRFVDNHELEAMLQDPAHNLRHVLRKDGNLDDKVSRTLGASPYRQLRDILVLLSESLNEIYEDTKDLSEGLSEQKSEDESLDLKAWRRYMKQKLKLSLGKPALNEKINDLRHRNQAFLAISHQIVRFNASWSPNPSQQDLQSTDMNLVKVEKLRAASKTLYHHLEKLWLCPTHSEHSVNMRLHLETSELYKDASSKMSFDMALTYYDNSLAGSQQSGPVLLAVESIAESAALGASKGKSAIRFADTQPSEDMKPSPIQRHTSAGLRGRPRRSGFRKILHKLKGDSGRENTQADTSSSASFTTTNPQASKTPTVEADRSLPVRVQNDKALINETAESTPPDLSSVPDLCRRILELSRTVPTNPRTCIGCLSGLGKDRYTVFSRQSERPDLSEMVSLTNMICGGGQSRSLSKSEKWRVAGALSLAVLLYNSTPWLHNAFKSDDVLFIYSTDPNDPQAAKTPHLHSLGRNAILNPSARPSPENDWVKNRMLYCLGIVLLEIEFGDRLENLVESSKLRGSPQLDEPLTRQLQLLKRRSGEQLGTLYGRMVRMCLDCDFGLGLDEYTLQDPRVQKVFYSQVISQFQERMPEYSKIWSNE</sequence>
<feature type="domain" description="DUF7580" evidence="3">
    <location>
        <begin position="434"/>
        <end position="646"/>
    </location>
</feature>
<dbReference type="PANTHER" id="PTHR35186:SF4">
    <property type="entry name" value="PRION-INHIBITION AND PROPAGATION HELO DOMAIN-CONTAINING PROTEIN"/>
    <property type="match status" value="1"/>
</dbReference>
<feature type="chain" id="PRO_5034188273" description="DUF7580 domain-containing protein" evidence="2">
    <location>
        <begin position="21"/>
        <end position="657"/>
    </location>
</feature>
<keyword evidence="2" id="KW-0732">Signal</keyword>
<evidence type="ECO:0000256" key="1">
    <source>
        <dbReference type="SAM" id="MobiDB-lite"/>
    </source>
</evidence>
<evidence type="ECO:0000259" key="3">
    <source>
        <dbReference type="Pfam" id="PF24476"/>
    </source>
</evidence>
<dbReference type="AlphaFoldDB" id="A0A8H3ECC6"/>
<protein>
    <recommendedName>
        <fullName evidence="3">DUF7580 domain-containing protein</fullName>
    </recommendedName>
</protein>
<organism evidence="4 5">
    <name type="scientific">Heterodermia speciosa</name>
    <dbReference type="NCBI Taxonomy" id="116794"/>
    <lineage>
        <taxon>Eukaryota</taxon>
        <taxon>Fungi</taxon>
        <taxon>Dikarya</taxon>
        <taxon>Ascomycota</taxon>
        <taxon>Pezizomycotina</taxon>
        <taxon>Lecanoromycetes</taxon>
        <taxon>OSLEUM clade</taxon>
        <taxon>Lecanoromycetidae</taxon>
        <taxon>Caliciales</taxon>
        <taxon>Physciaceae</taxon>
        <taxon>Heterodermia</taxon>
    </lineage>
</organism>
<dbReference type="Pfam" id="PF24476">
    <property type="entry name" value="DUF7580"/>
    <property type="match status" value="1"/>
</dbReference>
<gene>
    <name evidence="4" type="ORF">HETSPECPRED_003467</name>
</gene>
<evidence type="ECO:0000256" key="2">
    <source>
        <dbReference type="SAM" id="SignalP"/>
    </source>
</evidence>
<keyword evidence="5" id="KW-1185">Reference proteome</keyword>
<proteinExistence type="predicted"/>
<feature type="region of interest" description="Disordered" evidence="1">
    <location>
        <begin position="308"/>
        <end position="384"/>
    </location>
</feature>
<dbReference type="InterPro" id="IPR056002">
    <property type="entry name" value="DUF7580"/>
</dbReference>
<accession>A0A8H3ECC6</accession>
<feature type="compositionally biased region" description="Low complexity" evidence="1">
    <location>
        <begin position="357"/>
        <end position="366"/>
    </location>
</feature>
<dbReference type="EMBL" id="CAJPDS010000002">
    <property type="protein sequence ID" value="CAF9904246.1"/>
    <property type="molecule type" value="Genomic_DNA"/>
</dbReference>
<dbReference type="OrthoDB" id="3565018at2759"/>
<dbReference type="PANTHER" id="PTHR35186">
    <property type="entry name" value="ANK_REP_REGION DOMAIN-CONTAINING PROTEIN"/>
    <property type="match status" value="1"/>
</dbReference>
<evidence type="ECO:0000313" key="5">
    <source>
        <dbReference type="Proteomes" id="UP000664521"/>
    </source>
</evidence>
<feature type="compositionally biased region" description="Basic residues" evidence="1">
    <location>
        <begin position="330"/>
        <end position="343"/>
    </location>
</feature>
<comment type="caution">
    <text evidence="4">The sequence shown here is derived from an EMBL/GenBank/DDBJ whole genome shotgun (WGS) entry which is preliminary data.</text>
</comment>
<evidence type="ECO:0000313" key="4">
    <source>
        <dbReference type="EMBL" id="CAF9904246.1"/>
    </source>
</evidence>
<name>A0A8H3ECC6_9LECA</name>
<dbReference type="Proteomes" id="UP000664521">
    <property type="component" value="Unassembled WGS sequence"/>
</dbReference>
<feature type="signal peptide" evidence="2">
    <location>
        <begin position="1"/>
        <end position="20"/>
    </location>
</feature>
<reference evidence="4" key="1">
    <citation type="submission" date="2021-03" db="EMBL/GenBank/DDBJ databases">
        <authorList>
            <person name="Tagirdzhanova G."/>
        </authorList>
    </citation>
    <scope>NUCLEOTIDE SEQUENCE</scope>
</reference>